<dbReference type="AlphaFoldDB" id="A0A9P6AZZ2"/>
<protein>
    <submittedName>
        <fullName evidence="2">Uncharacterized protein</fullName>
    </submittedName>
</protein>
<dbReference type="Proteomes" id="UP000886523">
    <property type="component" value="Unassembled WGS sequence"/>
</dbReference>
<proteinExistence type="predicted"/>
<evidence type="ECO:0000313" key="2">
    <source>
        <dbReference type="EMBL" id="KAF9514985.1"/>
    </source>
</evidence>
<comment type="caution">
    <text evidence="2">The sequence shown here is derived from an EMBL/GenBank/DDBJ whole genome shotgun (WGS) entry which is preliminary data.</text>
</comment>
<feature type="region of interest" description="Disordered" evidence="1">
    <location>
        <begin position="165"/>
        <end position="185"/>
    </location>
</feature>
<dbReference type="EMBL" id="MU128954">
    <property type="protein sequence ID" value="KAF9514985.1"/>
    <property type="molecule type" value="Genomic_DNA"/>
</dbReference>
<feature type="region of interest" description="Disordered" evidence="1">
    <location>
        <begin position="54"/>
        <end position="104"/>
    </location>
</feature>
<evidence type="ECO:0000313" key="3">
    <source>
        <dbReference type="Proteomes" id="UP000886523"/>
    </source>
</evidence>
<gene>
    <name evidence="2" type="ORF">BS47DRAFT_818326</name>
</gene>
<accession>A0A9P6AZZ2</accession>
<feature type="compositionally biased region" description="Low complexity" evidence="1">
    <location>
        <begin position="57"/>
        <end position="76"/>
    </location>
</feature>
<evidence type="ECO:0000256" key="1">
    <source>
        <dbReference type="SAM" id="MobiDB-lite"/>
    </source>
</evidence>
<feature type="compositionally biased region" description="Polar residues" evidence="1">
    <location>
        <begin position="85"/>
        <end position="104"/>
    </location>
</feature>
<sequence length="311" mass="33414">MPTSPAIPYTPKTICSVPFLKTAHLPSASASAFIALPGTDLDTGIFERTSTARDKISPTVSSPSSFFSPSWKWPSPAKDLDDQGRSSSPPSRSTHNLNTSHRSTASSFDTVDTFESFINAARSIFHWPTPPSSNDDLKATMRTPQEAQLSHLQDPLLQLASSTSSHACGSILPPTPSSLTLRSSNSSRGSALILGSSLPAPAFPPTSLCFPSGPLIATSDPYLRGSPRIPQAHEQQPKHREVPLLGILPSPPLTDSPLSTVSVFQSTPHSGHPISGSYILRPAVHQRRSGTRWRRTPCANVHRASRLEHIL</sequence>
<keyword evidence="3" id="KW-1185">Reference proteome</keyword>
<organism evidence="2 3">
    <name type="scientific">Hydnum rufescens UP504</name>
    <dbReference type="NCBI Taxonomy" id="1448309"/>
    <lineage>
        <taxon>Eukaryota</taxon>
        <taxon>Fungi</taxon>
        <taxon>Dikarya</taxon>
        <taxon>Basidiomycota</taxon>
        <taxon>Agaricomycotina</taxon>
        <taxon>Agaricomycetes</taxon>
        <taxon>Cantharellales</taxon>
        <taxon>Hydnaceae</taxon>
        <taxon>Hydnum</taxon>
    </lineage>
</organism>
<reference evidence="2" key="1">
    <citation type="journal article" date="2020" name="Nat. Commun.">
        <title>Large-scale genome sequencing of mycorrhizal fungi provides insights into the early evolution of symbiotic traits.</title>
        <authorList>
            <person name="Miyauchi S."/>
            <person name="Kiss E."/>
            <person name="Kuo A."/>
            <person name="Drula E."/>
            <person name="Kohler A."/>
            <person name="Sanchez-Garcia M."/>
            <person name="Morin E."/>
            <person name="Andreopoulos B."/>
            <person name="Barry K.W."/>
            <person name="Bonito G."/>
            <person name="Buee M."/>
            <person name="Carver A."/>
            <person name="Chen C."/>
            <person name="Cichocki N."/>
            <person name="Clum A."/>
            <person name="Culley D."/>
            <person name="Crous P.W."/>
            <person name="Fauchery L."/>
            <person name="Girlanda M."/>
            <person name="Hayes R.D."/>
            <person name="Keri Z."/>
            <person name="LaButti K."/>
            <person name="Lipzen A."/>
            <person name="Lombard V."/>
            <person name="Magnuson J."/>
            <person name="Maillard F."/>
            <person name="Murat C."/>
            <person name="Nolan M."/>
            <person name="Ohm R.A."/>
            <person name="Pangilinan J."/>
            <person name="Pereira M.F."/>
            <person name="Perotto S."/>
            <person name="Peter M."/>
            <person name="Pfister S."/>
            <person name="Riley R."/>
            <person name="Sitrit Y."/>
            <person name="Stielow J.B."/>
            <person name="Szollosi G."/>
            <person name="Zifcakova L."/>
            <person name="Stursova M."/>
            <person name="Spatafora J.W."/>
            <person name="Tedersoo L."/>
            <person name="Vaario L.M."/>
            <person name="Yamada A."/>
            <person name="Yan M."/>
            <person name="Wang P."/>
            <person name="Xu J."/>
            <person name="Bruns T."/>
            <person name="Baldrian P."/>
            <person name="Vilgalys R."/>
            <person name="Dunand C."/>
            <person name="Henrissat B."/>
            <person name="Grigoriev I.V."/>
            <person name="Hibbett D."/>
            <person name="Nagy L.G."/>
            <person name="Martin F.M."/>
        </authorList>
    </citation>
    <scope>NUCLEOTIDE SEQUENCE</scope>
    <source>
        <strain evidence="2">UP504</strain>
    </source>
</reference>
<feature type="compositionally biased region" description="Low complexity" evidence="1">
    <location>
        <begin position="169"/>
        <end position="185"/>
    </location>
</feature>
<name>A0A9P6AZZ2_9AGAM</name>